<dbReference type="GO" id="GO:0005516">
    <property type="term" value="F:calmodulin binding"/>
    <property type="evidence" value="ECO:0007669"/>
    <property type="project" value="UniProtKB-KW"/>
</dbReference>
<sequence length="472" mass="52870">MVSCKLLESCNLSALSLMGASGGKWVKALIGLKKPERDDQEKVGSKGKKWRLWRSSSGEMGSSWKSFKGINHKAAAVSEGSDSPRTYAFSAAMATVVRAPPKDFRAVRQEWATIRIQTAFRGFLARRALRALKGVVRLQALVRGRQVRKQAAVTLRCMQALVRVQARVRARRVRMSIEGQAVQDMIDKRRSQADILKEAEEGWCDSKGTLEDVKTKIQMRQEGAFKRERAIAYSLAQKQWTSNQNANSRTNGSISSLKNQEFNKNSWGWSWLERWMAARPWETRLMEQSQADPSDSTPPSKSCADSLVGTRSRSSEPCPVKIRKNNVTTRISAKPPHMGQATRSSSSPSSEFRYDESSASSSICTSTTPISGNTGLASERTEESGNSRPNYMNLTESTKVKQRINQLSHRVQRQSMDEFQFLKRSAAFSNTDSKSSAGSEPYSTNFSRPLYLPTRLDKSSVRQREQGSCFYD</sequence>
<dbReference type="EMBL" id="JBCGBO010000004">
    <property type="protein sequence ID" value="KAK9208255.1"/>
    <property type="molecule type" value="Genomic_DNA"/>
</dbReference>
<evidence type="ECO:0000313" key="10">
    <source>
        <dbReference type="Proteomes" id="UP001428341"/>
    </source>
</evidence>
<dbReference type="Pfam" id="PF00612">
    <property type="entry name" value="IQ"/>
    <property type="match status" value="1"/>
</dbReference>
<dbReference type="GO" id="GO:0005856">
    <property type="term" value="C:cytoskeleton"/>
    <property type="evidence" value="ECO:0007669"/>
    <property type="project" value="UniProtKB-SubCell"/>
</dbReference>
<feature type="region of interest" description="Disordered" evidence="8">
    <location>
        <begin position="287"/>
        <end position="392"/>
    </location>
</feature>
<feature type="region of interest" description="Disordered" evidence="8">
    <location>
        <begin position="428"/>
        <end position="450"/>
    </location>
</feature>
<comment type="caution">
    <text evidence="9">The sequence shown here is derived from an EMBL/GenBank/DDBJ whole genome shotgun (WGS) entry which is preliminary data.</text>
</comment>
<dbReference type="Proteomes" id="UP001428341">
    <property type="component" value="Unassembled WGS sequence"/>
</dbReference>
<dbReference type="Gene3D" id="1.20.5.190">
    <property type="match status" value="1"/>
</dbReference>
<dbReference type="PANTHER" id="PTHR32295">
    <property type="entry name" value="IQ-DOMAIN 5-RELATED"/>
    <property type="match status" value="1"/>
</dbReference>
<evidence type="ECO:0000256" key="1">
    <source>
        <dbReference type="ARBA" id="ARBA00004245"/>
    </source>
</evidence>
<comment type="subcellular location">
    <subcellularLocation>
        <location evidence="1">Cytoplasm</location>
        <location evidence="1">Cytoskeleton</location>
    </subcellularLocation>
</comment>
<feature type="compositionally biased region" description="Polar residues" evidence="8">
    <location>
        <begin position="287"/>
        <end position="300"/>
    </location>
</feature>
<reference evidence="9 10" key="1">
    <citation type="submission" date="2024-05" db="EMBL/GenBank/DDBJ databases">
        <title>Haplotype-resolved chromosome-level genome assembly of Huyou (Citrus changshanensis).</title>
        <authorList>
            <person name="Miao C."/>
            <person name="Chen W."/>
            <person name="Wu Y."/>
            <person name="Wang L."/>
            <person name="Zhao S."/>
            <person name="Grierson D."/>
            <person name="Xu C."/>
            <person name="Chen K."/>
        </authorList>
    </citation>
    <scope>NUCLEOTIDE SEQUENCE [LARGE SCALE GENOMIC DNA]</scope>
    <source>
        <strain evidence="9">01-14</strain>
        <tissue evidence="9">Leaf</tissue>
    </source>
</reference>
<evidence type="ECO:0000256" key="7">
    <source>
        <dbReference type="ARBA" id="ARBA00024378"/>
    </source>
</evidence>
<feature type="compositionally biased region" description="Low complexity" evidence="8">
    <location>
        <begin position="344"/>
        <end position="371"/>
    </location>
</feature>
<keyword evidence="2" id="KW-0963">Cytoplasm</keyword>
<protein>
    <submittedName>
        <fullName evidence="9">Uncharacterized protein</fullName>
    </submittedName>
</protein>
<keyword evidence="3" id="KW-0677">Repeat</keyword>
<keyword evidence="10" id="KW-1185">Reference proteome</keyword>
<accession>A0AAP0QQK5</accession>
<dbReference type="PANTHER" id="PTHR32295:SF95">
    <property type="entry name" value="PROTEIN IQ-DOMAIN 6"/>
    <property type="match status" value="1"/>
</dbReference>
<evidence type="ECO:0000256" key="5">
    <source>
        <dbReference type="ARBA" id="ARBA00023212"/>
    </source>
</evidence>
<evidence type="ECO:0000256" key="8">
    <source>
        <dbReference type="SAM" id="MobiDB-lite"/>
    </source>
</evidence>
<evidence type="ECO:0000256" key="4">
    <source>
        <dbReference type="ARBA" id="ARBA00022860"/>
    </source>
</evidence>
<name>A0AAP0QQK5_9ROSI</name>
<comment type="subunit">
    <text evidence="7">Binds to multiple calmodulin (CaM) in the presence of Ca(2+) and CaM-like proteins.</text>
</comment>
<proteinExistence type="inferred from homology"/>
<gene>
    <name evidence="9" type="ORF">WN944_000609</name>
</gene>
<dbReference type="InterPro" id="IPR000048">
    <property type="entry name" value="IQ_motif_EF-hand-BS"/>
</dbReference>
<organism evidence="9 10">
    <name type="scientific">Citrus x changshan-huyou</name>
    <dbReference type="NCBI Taxonomy" id="2935761"/>
    <lineage>
        <taxon>Eukaryota</taxon>
        <taxon>Viridiplantae</taxon>
        <taxon>Streptophyta</taxon>
        <taxon>Embryophyta</taxon>
        <taxon>Tracheophyta</taxon>
        <taxon>Spermatophyta</taxon>
        <taxon>Magnoliopsida</taxon>
        <taxon>eudicotyledons</taxon>
        <taxon>Gunneridae</taxon>
        <taxon>Pentapetalae</taxon>
        <taxon>rosids</taxon>
        <taxon>malvids</taxon>
        <taxon>Sapindales</taxon>
        <taxon>Rutaceae</taxon>
        <taxon>Aurantioideae</taxon>
        <taxon>Citrus</taxon>
    </lineage>
</organism>
<dbReference type="AlphaFoldDB" id="A0AAP0QQK5"/>
<keyword evidence="5" id="KW-0206">Cytoskeleton</keyword>
<evidence type="ECO:0000256" key="6">
    <source>
        <dbReference type="ARBA" id="ARBA00024341"/>
    </source>
</evidence>
<evidence type="ECO:0000256" key="3">
    <source>
        <dbReference type="ARBA" id="ARBA00022737"/>
    </source>
</evidence>
<evidence type="ECO:0000313" key="9">
    <source>
        <dbReference type="EMBL" id="KAK9208255.1"/>
    </source>
</evidence>
<comment type="similarity">
    <text evidence="6">Belongs to the IQD family.</text>
</comment>
<feature type="compositionally biased region" description="Polar residues" evidence="8">
    <location>
        <begin position="428"/>
        <end position="447"/>
    </location>
</feature>
<keyword evidence="4" id="KW-0112">Calmodulin-binding</keyword>
<dbReference type="PROSITE" id="PS50096">
    <property type="entry name" value="IQ"/>
    <property type="match status" value="2"/>
</dbReference>
<evidence type="ECO:0000256" key="2">
    <source>
        <dbReference type="ARBA" id="ARBA00022490"/>
    </source>
</evidence>
<dbReference type="SMART" id="SM00015">
    <property type="entry name" value="IQ"/>
    <property type="match status" value="2"/>
</dbReference>
<dbReference type="FunFam" id="1.20.5.190:FF:000062">
    <property type="entry name" value="IQ-domain 11"/>
    <property type="match status" value="1"/>
</dbReference>